<evidence type="ECO:0000313" key="4">
    <source>
        <dbReference type="EMBL" id="KAH7157280.1"/>
    </source>
</evidence>
<evidence type="ECO:0000256" key="2">
    <source>
        <dbReference type="SAM" id="Phobius"/>
    </source>
</evidence>
<feature type="transmembrane region" description="Helical" evidence="2">
    <location>
        <begin position="353"/>
        <end position="371"/>
    </location>
</feature>
<keyword evidence="4" id="KW-0012">Acyltransferase</keyword>
<feature type="region of interest" description="Disordered" evidence="1">
    <location>
        <begin position="1"/>
        <end position="35"/>
    </location>
</feature>
<keyword evidence="5" id="KW-1185">Reference proteome</keyword>
<sequence>MNGQTSRREASLEQSRGLLNRSSSPASASAHESGDMNRVTSQLGWFDHLRSPIEYTRSLDLPLIISRVLWFLVPSFLQGRQVRDQLFPAILGPTAYLDGVRGVASLMVFNMHYFSYAYDPRQSWGCSGENYEIIRLPILRVTYGGGAAVAMFFIISGYALSYRCLKLVRSRNIQGFSTSLSSLVFRRAMRLFIPTISSTFIILCFCRLNFYEWARENANNPAYFRGGFPPKRLGSFSEQLLDWAGIIFNSMQVFDWNKFTGLSRYDIHLWTIPVEFRCSLYLFLVLIGTAHLRTRARVLVLSFVIWFTYQAVRWDFLLFLFGMVLVEWDLYRGAHTLSSALPLTEKGKAKSKVLKAIFWNLIIILGLYLLSQPDYHPSSTPGWKYLTSMIPERWETFRGRFWQCAGALLFMLAIGHLEYWQRFFTLDIIQYLGKISYSLYIVHGTVILLISLRLDMMMLVMTGVEGIWYHVGFLLGSCFAIPIIIWCADIFWRAVDIPSVKLAKWFEGKLGFGLD</sequence>
<dbReference type="InterPro" id="IPR050879">
    <property type="entry name" value="Acyltransferase_3"/>
</dbReference>
<gene>
    <name evidence="4" type="ORF">B0J13DRAFT_167571</name>
</gene>
<organism evidence="4 5">
    <name type="scientific">Dactylonectria estremocensis</name>
    <dbReference type="NCBI Taxonomy" id="1079267"/>
    <lineage>
        <taxon>Eukaryota</taxon>
        <taxon>Fungi</taxon>
        <taxon>Dikarya</taxon>
        <taxon>Ascomycota</taxon>
        <taxon>Pezizomycotina</taxon>
        <taxon>Sordariomycetes</taxon>
        <taxon>Hypocreomycetidae</taxon>
        <taxon>Hypocreales</taxon>
        <taxon>Nectriaceae</taxon>
        <taxon>Dactylonectria</taxon>
    </lineage>
</organism>
<evidence type="ECO:0000313" key="5">
    <source>
        <dbReference type="Proteomes" id="UP000717696"/>
    </source>
</evidence>
<dbReference type="PANTHER" id="PTHR23028">
    <property type="entry name" value="ACETYLTRANSFERASE"/>
    <property type="match status" value="1"/>
</dbReference>
<feature type="transmembrane region" description="Helical" evidence="2">
    <location>
        <begin position="267"/>
        <end position="287"/>
    </location>
</feature>
<comment type="caution">
    <text evidence="4">The sequence shown here is derived from an EMBL/GenBank/DDBJ whole genome shotgun (WGS) entry which is preliminary data.</text>
</comment>
<feature type="transmembrane region" description="Helical" evidence="2">
    <location>
        <begin position="440"/>
        <end position="461"/>
    </location>
</feature>
<feature type="transmembrane region" description="Helical" evidence="2">
    <location>
        <begin position="191"/>
        <end position="210"/>
    </location>
</feature>
<keyword evidence="2" id="KW-0812">Transmembrane</keyword>
<keyword evidence="2" id="KW-1133">Transmembrane helix</keyword>
<name>A0A9P9FB77_9HYPO</name>
<feature type="transmembrane region" description="Helical" evidence="2">
    <location>
        <begin position="400"/>
        <end position="419"/>
    </location>
</feature>
<accession>A0A9P9FB77</accession>
<dbReference type="OrthoDB" id="5819582at2759"/>
<evidence type="ECO:0000259" key="3">
    <source>
        <dbReference type="Pfam" id="PF01757"/>
    </source>
</evidence>
<dbReference type="PANTHER" id="PTHR23028:SF134">
    <property type="entry name" value="PUTATIVE (AFU_ORTHOLOGUE AFUA_4G08520)-RELATED"/>
    <property type="match status" value="1"/>
</dbReference>
<dbReference type="InterPro" id="IPR002656">
    <property type="entry name" value="Acyl_transf_3_dom"/>
</dbReference>
<dbReference type="GO" id="GO:0016747">
    <property type="term" value="F:acyltransferase activity, transferring groups other than amino-acyl groups"/>
    <property type="evidence" value="ECO:0007669"/>
    <property type="project" value="InterPro"/>
</dbReference>
<dbReference type="AlphaFoldDB" id="A0A9P9FB77"/>
<feature type="transmembrane region" description="Helical" evidence="2">
    <location>
        <begin position="141"/>
        <end position="161"/>
    </location>
</feature>
<feature type="compositionally biased region" description="Basic and acidic residues" evidence="1">
    <location>
        <begin position="1"/>
        <end position="11"/>
    </location>
</feature>
<keyword evidence="4" id="KW-0808">Transferase</keyword>
<proteinExistence type="predicted"/>
<keyword evidence="2" id="KW-0472">Membrane</keyword>
<dbReference type="Pfam" id="PF01757">
    <property type="entry name" value="Acyl_transf_3"/>
    <property type="match status" value="1"/>
</dbReference>
<feature type="transmembrane region" description="Helical" evidence="2">
    <location>
        <begin position="467"/>
        <end position="492"/>
    </location>
</feature>
<reference evidence="4" key="1">
    <citation type="journal article" date="2021" name="Nat. Commun.">
        <title>Genetic determinants of endophytism in the Arabidopsis root mycobiome.</title>
        <authorList>
            <person name="Mesny F."/>
            <person name="Miyauchi S."/>
            <person name="Thiergart T."/>
            <person name="Pickel B."/>
            <person name="Atanasova L."/>
            <person name="Karlsson M."/>
            <person name="Huettel B."/>
            <person name="Barry K.W."/>
            <person name="Haridas S."/>
            <person name="Chen C."/>
            <person name="Bauer D."/>
            <person name="Andreopoulos W."/>
            <person name="Pangilinan J."/>
            <person name="LaButti K."/>
            <person name="Riley R."/>
            <person name="Lipzen A."/>
            <person name="Clum A."/>
            <person name="Drula E."/>
            <person name="Henrissat B."/>
            <person name="Kohler A."/>
            <person name="Grigoriev I.V."/>
            <person name="Martin F.M."/>
            <person name="Hacquard S."/>
        </authorList>
    </citation>
    <scope>NUCLEOTIDE SEQUENCE</scope>
    <source>
        <strain evidence="4">MPI-CAGE-AT-0021</strain>
    </source>
</reference>
<dbReference type="EMBL" id="JAGMUU010000003">
    <property type="protein sequence ID" value="KAH7157280.1"/>
    <property type="molecule type" value="Genomic_DNA"/>
</dbReference>
<dbReference type="Proteomes" id="UP000717696">
    <property type="component" value="Unassembled WGS sequence"/>
</dbReference>
<feature type="domain" description="Acyltransferase 3" evidence="3">
    <location>
        <begin position="95"/>
        <end position="486"/>
    </location>
</feature>
<evidence type="ECO:0000256" key="1">
    <source>
        <dbReference type="SAM" id="MobiDB-lite"/>
    </source>
</evidence>
<protein>
    <submittedName>
        <fullName evidence="4">Acyltransferase family-domain-containing protein</fullName>
    </submittedName>
</protein>